<evidence type="ECO:0000256" key="11">
    <source>
        <dbReference type="ARBA" id="ARBA00023004"/>
    </source>
</evidence>
<dbReference type="Proteomes" id="UP001549920">
    <property type="component" value="Unassembled WGS sequence"/>
</dbReference>
<sequence>MLTEILIFVFTSLTVYYLYVYKKLHYHFKSRGLKYLSGVPLFGNAFNSTVLRKHIIDDLDAVYKAFPGERYVGYIEGIAPIILIRDPEIIKMITVKDFDHFVNHREFFSEDIEPLFGGSLFMMKGDRWRDMRTTLSPAFTGSKMRLMMPFMQEISKNIVEDLKDHLDKDIYVDDLMQRYTNDVIASAAFGLKVNSLKDRDNEFFRMGQSLFKFNWWQRFYFFFAEQFPGVAKKMKLQIFPEGTTRFFKDIVSNTMEYREKNKVVRPDMIQLLMEAVKGTLNAGNAPEKDDTGFATGQEEIKHNAVSREWTQNELVGQVFIFFVAGFETSSTTVTLCLHELTLNPDIQEKLYQEIREFVETRKNLTYENISELKYLDCVLNETLRKWAAAIIMDRECNKTYDLPPPHEGGKPYRLNPGDVVYNVVNSIHMDPQYWPEPEVFNPDRFSEENKHNIKPFTFMPFGVGPRACIGLRFALMELKVLLFNIVLNYKLVKSKKTLDPIKLLPLDFNLKANAIMLTEILILVLTTLIIYYVYVYKKIHYYFKERGLKYLPGVPLFGNTFKSTILRKHVIDEMHEVYRAFPGERYVGFVDGITPIILIRDPELVKMITVKDFDHFMNHREFFNEQIAPLLAGSLFFMKGDRWRDMRTTLSPAFTGSKMRLMMPFMQEISKNIIDDLKEHLEEDIDVEDLMCRYTSDVIASAAFGLQVNSLKDRDNEFFRMGQGLFKLGCWQRFFFFFSTHFPELSKKMKINIFPKRMTQFFQDLISKTIEFRKTNKVVRPDMIQLLMEAAKGTLNAGSSGKDDIGFATVDEEVKHNAVTREWTQNEIVGQVFIFFVAGFETSSSSVTLCLHELALKPDVQERLYQEIREFLEAKKSLTYENINELKYLDCVLNETLRKWTAAFVMDRVCNKTYYLPPPHEGGKSCRIMPGEIVYSSVSSIHMDPQYWPEPEVFNPDRFSEENKHNIKPFTLMPFGVGPRACIGSRFALLELKVLVFNVVLHFNILKCKKTVEPIKLKALDFEIKADGGSWVRLEARS</sequence>
<dbReference type="Pfam" id="PF00067">
    <property type="entry name" value="p450"/>
    <property type="match status" value="2"/>
</dbReference>
<evidence type="ECO:0000256" key="7">
    <source>
        <dbReference type="ARBA" id="ARBA00022723"/>
    </source>
</evidence>
<dbReference type="SUPFAM" id="SSF48264">
    <property type="entry name" value="Cytochrome P450"/>
    <property type="match status" value="2"/>
</dbReference>
<dbReference type="PRINTS" id="PR00463">
    <property type="entry name" value="EP450I"/>
</dbReference>
<keyword evidence="13 15" id="KW-0472">Membrane</keyword>
<evidence type="ECO:0000256" key="9">
    <source>
        <dbReference type="ARBA" id="ARBA00022848"/>
    </source>
</evidence>
<comment type="cofactor">
    <cofactor evidence="1">
        <name>heme</name>
        <dbReference type="ChEBI" id="CHEBI:30413"/>
    </cofactor>
</comment>
<evidence type="ECO:0000256" key="5">
    <source>
        <dbReference type="ARBA" id="ARBA00012109"/>
    </source>
</evidence>
<dbReference type="CDD" id="cd11056">
    <property type="entry name" value="CYP6-like"/>
    <property type="match status" value="2"/>
</dbReference>
<dbReference type="InterPro" id="IPR002401">
    <property type="entry name" value="Cyt_P450_E_grp-I"/>
</dbReference>
<keyword evidence="15" id="KW-0812">Transmembrane</keyword>
<dbReference type="InterPro" id="IPR017972">
    <property type="entry name" value="Cyt_P450_CS"/>
</dbReference>
<dbReference type="PRINTS" id="PR00385">
    <property type="entry name" value="P450"/>
</dbReference>
<dbReference type="InterPro" id="IPR001128">
    <property type="entry name" value="Cyt_P450"/>
</dbReference>
<evidence type="ECO:0000256" key="12">
    <source>
        <dbReference type="ARBA" id="ARBA00023033"/>
    </source>
</evidence>
<comment type="similarity">
    <text evidence="4">Belongs to the cytochrome P450 family.</text>
</comment>
<comment type="subcellular location">
    <subcellularLocation>
        <location evidence="3">Endoplasmic reticulum membrane</location>
        <topology evidence="3">Peripheral membrane protein</topology>
    </subcellularLocation>
    <subcellularLocation>
        <location evidence="2">Microsome membrane</location>
        <topology evidence="2">Peripheral membrane protein</topology>
    </subcellularLocation>
</comment>
<evidence type="ECO:0000256" key="6">
    <source>
        <dbReference type="ARBA" id="ARBA00022617"/>
    </source>
</evidence>
<keyword evidence="17" id="KW-1185">Reference proteome</keyword>
<gene>
    <name evidence="16" type="ORF">ABMA27_014979</name>
</gene>
<accession>A0ABR3IAW7</accession>
<protein>
    <recommendedName>
        <fullName evidence="5">unspecific monooxygenase</fullName>
        <ecNumber evidence="5">1.14.14.1</ecNumber>
    </recommendedName>
</protein>
<keyword evidence="12" id="KW-0503">Monooxygenase</keyword>
<evidence type="ECO:0000256" key="1">
    <source>
        <dbReference type="ARBA" id="ARBA00001971"/>
    </source>
</evidence>
<evidence type="ECO:0000256" key="15">
    <source>
        <dbReference type="SAM" id="Phobius"/>
    </source>
</evidence>
<evidence type="ECO:0000313" key="16">
    <source>
        <dbReference type="EMBL" id="KAL0893392.1"/>
    </source>
</evidence>
<dbReference type="EMBL" id="JBEUOH010000006">
    <property type="protein sequence ID" value="KAL0893392.1"/>
    <property type="molecule type" value="Genomic_DNA"/>
</dbReference>
<evidence type="ECO:0000256" key="10">
    <source>
        <dbReference type="ARBA" id="ARBA00023002"/>
    </source>
</evidence>
<reference evidence="16 17" key="1">
    <citation type="submission" date="2024-06" db="EMBL/GenBank/DDBJ databases">
        <title>A chromosome-level genome assembly of beet webworm, Loxostege sticticalis.</title>
        <authorList>
            <person name="Zhang Y."/>
        </authorList>
    </citation>
    <scope>NUCLEOTIDE SEQUENCE [LARGE SCALE GENOMIC DNA]</scope>
    <source>
        <strain evidence="16">AQ026</strain>
        <tissue evidence="16">Whole body</tissue>
    </source>
</reference>
<comment type="catalytic activity">
    <reaction evidence="14">
        <text>an organic molecule + reduced [NADPH--hemoprotein reductase] + O2 = an alcohol + oxidized [NADPH--hemoprotein reductase] + H2O + H(+)</text>
        <dbReference type="Rhea" id="RHEA:17149"/>
        <dbReference type="Rhea" id="RHEA-COMP:11964"/>
        <dbReference type="Rhea" id="RHEA-COMP:11965"/>
        <dbReference type="ChEBI" id="CHEBI:15377"/>
        <dbReference type="ChEBI" id="CHEBI:15378"/>
        <dbReference type="ChEBI" id="CHEBI:15379"/>
        <dbReference type="ChEBI" id="CHEBI:30879"/>
        <dbReference type="ChEBI" id="CHEBI:57618"/>
        <dbReference type="ChEBI" id="CHEBI:58210"/>
        <dbReference type="ChEBI" id="CHEBI:142491"/>
        <dbReference type="EC" id="1.14.14.1"/>
    </reaction>
</comment>
<organism evidence="16 17">
    <name type="scientific">Loxostege sticticalis</name>
    <name type="common">Beet webworm moth</name>
    <dbReference type="NCBI Taxonomy" id="481309"/>
    <lineage>
        <taxon>Eukaryota</taxon>
        <taxon>Metazoa</taxon>
        <taxon>Ecdysozoa</taxon>
        <taxon>Arthropoda</taxon>
        <taxon>Hexapoda</taxon>
        <taxon>Insecta</taxon>
        <taxon>Pterygota</taxon>
        <taxon>Neoptera</taxon>
        <taxon>Endopterygota</taxon>
        <taxon>Lepidoptera</taxon>
        <taxon>Glossata</taxon>
        <taxon>Ditrysia</taxon>
        <taxon>Pyraloidea</taxon>
        <taxon>Crambidae</taxon>
        <taxon>Pyraustinae</taxon>
        <taxon>Loxostege</taxon>
    </lineage>
</organism>
<dbReference type="InterPro" id="IPR036396">
    <property type="entry name" value="Cyt_P450_sf"/>
</dbReference>
<name>A0ABR3IAW7_LOXSC</name>
<dbReference type="EC" id="1.14.14.1" evidence="5"/>
<dbReference type="Gene3D" id="1.10.630.10">
    <property type="entry name" value="Cytochrome P450"/>
    <property type="match status" value="2"/>
</dbReference>
<feature type="transmembrane region" description="Helical" evidence="15">
    <location>
        <begin position="512"/>
        <end position="534"/>
    </location>
</feature>
<evidence type="ECO:0000256" key="8">
    <source>
        <dbReference type="ARBA" id="ARBA00022824"/>
    </source>
</evidence>
<evidence type="ECO:0000256" key="14">
    <source>
        <dbReference type="ARBA" id="ARBA00047827"/>
    </source>
</evidence>
<comment type="caution">
    <text evidence="16">The sequence shown here is derived from an EMBL/GenBank/DDBJ whole genome shotgun (WGS) entry which is preliminary data.</text>
</comment>
<keyword evidence="15" id="KW-1133">Transmembrane helix</keyword>
<keyword evidence="8" id="KW-0256">Endoplasmic reticulum</keyword>
<keyword evidence="9" id="KW-0492">Microsome</keyword>
<dbReference type="PANTHER" id="PTHR24292:SF54">
    <property type="entry name" value="CYP9F3-RELATED"/>
    <property type="match status" value="1"/>
</dbReference>
<dbReference type="PROSITE" id="PS00086">
    <property type="entry name" value="CYTOCHROME_P450"/>
    <property type="match status" value="2"/>
</dbReference>
<keyword evidence="6" id="KW-0349">Heme</keyword>
<dbReference type="PANTHER" id="PTHR24292">
    <property type="entry name" value="CYTOCHROME P450"/>
    <property type="match status" value="1"/>
</dbReference>
<keyword evidence="11" id="KW-0408">Iron</keyword>
<proteinExistence type="inferred from homology"/>
<keyword evidence="10" id="KW-0560">Oxidoreductase</keyword>
<evidence type="ECO:0000256" key="2">
    <source>
        <dbReference type="ARBA" id="ARBA00004174"/>
    </source>
</evidence>
<evidence type="ECO:0000256" key="3">
    <source>
        <dbReference type="ARBA" id="ARBA00004406"/>
    </source>
</evidence>
<evidence type="ECO:0000256" key="13">
    <source>
        <dbReference type="ARBA" id="ARBA00023136"/>
    </source>
</evidence>
<evidence type="ECO:0000313" key="17">
    <source>
        <dbReference type="Proteomes" id="UP001549920"/>
    </source>
</evidence>
<keyword evidence="7" id="KW-0479">Metal-binding</keyword>
<evidence type="ECO:0000256" key="4">
    <source>
        <dbReference type="ARBA" id="ARBA00010617"/>
    </source>
</evidence>
<dbReference type="InterPro" id="IPR050476">
    <property type="entry name" value="Insect_CytP450_Detox"/>
</dbReference>